<name>A0ABW1PAJ6_9PSEU</name>
<sequence>MELARVLTEAARTLAAQQSFDATAEHVVELALGIVPGAGSASLSLARTGALQTVAATDEAAASADAAQYDAGEGPGLHVLPHDRVLRVDDLAAETRWPRFTTRAVERGIRAVLACHLPSRNGGRAALTLYSREPGAFDEDSLAVAALYSTHAALALDAVLREEDLRTAVVSREAIGQAVGILMQRHRITSDQAFQLLSTASQKLNIKVRRLAGIVVETGIDARDTAELARQAAKDAGNRADELRHRLASKAPMNGTSGPRHLDEANRRARQAAARAADRLQRTMVAYLSAAEAHERAAKLHERIAENGFRDVREHHLKQAEEHRQAAVVARQAVENGWAGPPPT</sequence>
<dbReference type="InterPro" id="IPR005561">
    <property type="entry name" value="ANTAR"/>
</dbReference>
<dbReference type="EMBL" id="JBHSQO010000031">
    <property type="protein sequence ID" value="MFC6092635.1"/>
    <property type="molecule type" value="Genomic_DNA"/>
</dbReference>
<reference evidence="7" key="1">
    <citation type="journal article" date="2019" name="Int. J. Syst. Evol. Microbiol.">
        <title>The Global Catalogue of Microorganisms (GCM) 10K type strain sequencing project: providing services to taxonomists for standard genome sequencing and annotation.</title>
        <authorList>
            <consortium name="The Broad Institute Genomics Platform"/>
            <consortium name="The Broad Institute Genome Sequencing Center for Infectious Disease"/>
            <person name="Wu L."/>
            <person name="Ma J."/>
        </authorList>
    </citation>
    <scope>NUCLEOTIDE SEQUENCE [LARGE SCALE GENOMIC DNA]</scope>
    <source>
        <strain evidence="7">CGMCC 4.7246</strain>
    </source>
</reference>
<dbReference type="InterPro" id="IPR036388">
    <property type="entry name" value="WH-like_DNA-bd_sf"/>
</dbReference>
<protein>
    <submittedName>
        <fullName evidence="6">GAF and ANTAR domain-containing protein</fullName>
    </submittedName>
</protein>
<evidence type="ECO:0000256" key="2">
    <source>
        <dbReference type="ARBA" id="ARBA00022777"/>
    </source>
</evidence>
<evidence type="ECO:0000259" key="5">
    <source>
        <dbReference type="PROSITE" id="PS50921"/>
    </source>
</evidence>
<comment type="caution">
    <text evidence="6">The sequence shown here is derived from an EMBL/GenBank/DDBJ whole genome shotgun (WGS) entry which is preliminary data.</text>
</comment>
<proteinExistence type="predicted"/>
<dbReference type="Pfam" id="PF13185">
    <property type="entry name" value="GAF_2"/>
    <property type="match status" value="1"/>
</dbReference>
<keyword evidence="2" id="KW-0418">Kinase</keyword>
<evidence type="ECO:0000313" key="6">
    <source>
        <dbReference type="EMBL" id="MFC6092635.1"/>
    </source>
</evidence>
<dbReference type="InterPro" id="IPR029016">
    <property type="entry name" value="GAF-like_dom_sf"/>
</dbReference>
<feature type="domain" description="ANTAR" evidence="5">
    <location>
        <begin position="155"/>
        <end position="216"/>
    </location>
</feature>
<evidence type="ECO:0000256" key="3">
    <source>
        <dbReference type="ARBA" id="ARBA00023015"/>
    </source>
</evidence>
<dbReference type="Proteomes" id="UP001596220">
    <property type="component" value="Unassembled WGS sequence"/>
</dbReference>
<accession>A0ABW1PAJ6</accession>
<evidence type="ECO:0000313" key="7">
    <source>
        <dbReference type="Proteomes" id="UP001596220"/>
    </source>
</evidence>
<dbReference type="Pfam" id="PF03861">
    <property type="entry name" value="ANTAR"/>
    <property type="match status" value="1"/>
</dbReference>
<keyword evidence="1" id="KW-0808">Transferase</keyword>
<dbReference type="SUPFAM" id="SSF55781">
    <property type="entry name" value="GAF domain-like"/>
    <property type="match status" value="1"/>
</dbReference>
<dbReference type="SUPFAM" id="SSF52172">
    <property type="entry name" value="CheY-like"/>
    <property type="match status" value="1"/>
</dbReference>
<keyword evidence="7" id="KW-1185">Reference proteome</keyword>
<organism evidence="6 7">
    <name type="scientific">Saccharothrix lopnurensis</name>
    <dbReference type="NCBI Taxonomy" id="1670621"/>
    <lineage>
        <taxon>Bacteria</taxon>
        <taxon>Bacillati</taxon>
        <taxon>Actinomycetota</taxon>
        <taxon>Actinomycetes</taxon>
        <taxon>Pseudonocardiales</taxon>
        <taxon>Pseudonocardiaceae</taxon>
        <taxon>Saccharothrix</taxon>
    </lineage>
</organism>
<evidence type="ECO:0000256" key="4">
    <source>
        <dbReference type="ARBA" id="ARBA00023163"/>
    </source>
</evidence>
<keyword evidence="3" id="KW-0805">Transcription regulation</keyword>
<dbReference type="InterPro" id="IPR011006">
    <property type="entry name" value="CheY-like_superfamily"/>
</dbReference>
<dbReference type="InterPro" id="IPR003018">
    <property type="entry name" value="GAF"/>
</dbReference>
<dbReference type="Gene3D" id="3.30.450.40">
    <property type="match status" value="1"/>
</dbReference>
<keyword evidence="4" id="KW-0804">Transcription</keyword>
<dbReference type="Gene3D" id="1.10.10.10">
    <property type="entry name" value="Winged helix-like DNA-binding domain superfamily/Winged helix DNA-binding domain"/>
    <property type="match status" value="1"/>
</dbReference>
<dbReference type="SMART" id="SM01012">
    <property type="entry name" value="ANTAR"/>
    <property type="match status" value="1"/>
</dbReference>
<gene>
    <name evidence="6" type="ORF">ACFP3R_25450</name>
</gene>
<dbReference type="RefSeq" id="WP_380639037.1">
    <property type="nucleotide sequence ID" value="NZ_JBHSQO010000031.1"/>
</dbReference>
<dbReference type="PROSITE" id="PS50921">
    <property type="entry name" value="ANTAR"/>
    <property type="match status" value="1"/>
</dbReference>
<evidence type="ECO:0000256" key="1">
    <source>
        <dbReference type="ARBA" id="ARBA00022679"/>
    </source>
</evidence>